<dbReference type="FunFam" id="3.30.60.30:FF:000078">
    <property type="entry name" value="Predicted protein"/>
    <property type="match status" value="1"/>
</dbReference>
<dbReference type="Proteomes" id="UP000001593">
    <property type="component" value="Unassembled WGS sequence"/>
</dbReference>
<evidence type="ECO:0000256" key="3">
    <source>
        <dbReference type="ARBA" id="ARBA00022729"/>
    </source>
</evidence>
<dbReference type="Pfam" id="PF07648">
    <property type="entry name" value="Kazal_2"/>
    <property type="match status" value="1"/>
</dbReference>
<comment type="subcellular location">
    <subcellularLocation>
        <location evidence="1">Secreted</location>
    </subcellularLocation>
</comment>
<keyword evidence="5" id="KW-1015">Disulfide bond</keyword>
<protein>
    <recommendedName>
        <fullName evidence="7">Kazal-like domain-containing protein</fullName>
    </recommendedName>
</protein>
<gene>
    <name evidence="8" type="ORF">NEMVEDRAFT_v1g196727</name>
</gene>
<evidence type="ECO:0000256" key="4">
    <source>
        <dbReference type="ARBA" id="ARBA00022837"/>
    </source>
</evidence>
<dbReference type="SUPFAM" id="SSF47473">
    <property type="entry name" value="EF-hand"/>
    <property type="match status" value="1"/>
</dbReference>
<proteinExistence type="predicted"/>
<evidence type="ECO:0000313" key="9">
    <source>
        <dbReference type="Proteomes" id="UP000001593"/>
    </source>
</evidence>
<dbReference type="GO" id="GO:0005518">
    <property type="term" value="F:collagen binding"/>
    <property type="evidence" value="ECO:0000318"/>
    <property type="project" value="GO_Central"/>
</dbReference>
<evidence type="ECO:0000256" key="6">
    <source>
        <dbReference type="ARBA" id="ARBA00023180"/>
    </source>
</evidence>
<dbReference type="InterPro" id="IPR011992">
    <property type="entry name" value="EF-hand-dom_pair"/>
</dbReference>
<keyword evidence="2" id="KW-0964">Secreted</keyword>
<dbReference type="HOGENOM" id="CLU_093880_0_0_1"/>
<keyword evidence="9" id="KW-1185">Reference proteome</keyword>
<sequence length="237" mass="27027">MPPTMSLMSVHLTSEDPCSKRVCMWGEMCRADSSGFTYCECPVSCPNTYEPVCSVYGIQFPNKCELHMFACIEGVNIGVKNKGPCVNKTGGSDPEPDARTLVCPGIDHMSQFRDRYLEWAHVAKEQTKDQNYTLTRRIHDMTMRQKVAIAKWEFDRNDLDKDNALEGAEIDNILAMMIYEPCAAGFLWSCDLNRKQGISRSEWDMCFTLAGNWSREGINNQAKPSKAEFSHPWYNFF</sequence>
<evidence type="ECO:0000256" key="5">
    <source>
        <dbReference type="ARBA" id="ARBA00023157"/>
    </source>
</evidence>
<dbReference type="CDD" id="cd00104">
    <property type="entry name" value="KAZAL_FS"/>
    <property type="match status" value="1"/>
</dbReference>
<dbReference type="Gene3D" id="1.10.238.10">
    <property type="entry name" value="EF-hand"/>
    <property type="match status" value="1"/>
</dbReference>
<dbReference type="GO" id="GO:0005509">
    <property type="term" value="F:calcium ion binding"/>
    <property type="evidence" value="ECO:0000318"/>
    <property type="project" value="GO_Central"/>
</dbReference>
<dbReference type="SUPFAM" id="SSF100895">
    <property type="entry name" value="Kazal-type serine protease inhibitors"/>
    <property type="match status" value="1"/>
</dbReference>
<dbReference type="InterPro" id="IPR018247">
    <property type="entry name" value="EF_Hand_1_Ca_BS"/>
</dbReference>
<evidence type="ECO:0000256" key="1">
    <source>
        <dbReference type="ARBA" id="ARBA00004613"/>
    </source>
</evidence>
<dbReference type="InterPro" id="IPR002350">
    <property type="entry name" value="Kazal_dom"/>
</dbReference>
<evidence type="ECO:0000259" key="7">
    <source>
        <dbReference type="PROSITE" id="PS51465"/>
    </source>
</evidence>
<dbReference type="KEGG" id="nve:5521652"/>
<organism evidence="8 9">
    <name type="scientific">Nematostella vectensis</name>
    <name type="common">Starlet sea anemone</name>
    <dbReference type="NCBI Taxonomy" id="45351"/>
    <lineage>
        <taxon>Eukaryota</taxon>
        <taxon>Metazoa</taxon>
        <taxon>Cnidaria</taxon>
        <taxon>Anthozoa</taxon>
        <taxon>Hexacorallia</taxon>
        <taxon>Actiniaria</taxon>
        <taxon>Edwardsiidae</taxon>
        <taxon>Nematostella</taxon>
    </lineage>
</organism>
<keyword evidence="3" id="KW-0732">Signal</keyword>
<dbReference type="InParanoid" id="A7RG72"/>
<dbReference type="SMART" id="SM00280">
    <property type="entry name" value="KAZAL"/>
    <property type="match status" value="1"/>
</dbReference>
<dbReference type="GO" id="GO:0005615">
    <property type="term" value="C:extracellular space"/>
    <property type="evidence" value="ECO:0000318"/>
    <property type="project" value="GO_Central"/>
</dbReference>
<dbReference type="InterPro" id="IPR036058">
    <property type="entry name" value="Kazal_dom_sf"/>
</dbReference>
<dbReference type="CDD" id="cd00252">
    <property type="entry name" value="EFh_SPARC_EC"/>
    <property type="match status" value="1"/>
</dbReference>
<dbReference type="PANTHER" id="PTHR13866">
    <property type="entry name" value="SPARC OSTEONECTIN"/>
    <property type="match status" value="1"/>
</dbReference>
<keyword evidence="6" id="KW-0325">Glycoprotein</keyword>
<accession>A7RG72</accession>
<dbReference type="InterPro" id="IPR019577">
    <property type="entry name" value="SPARC/Testican_Ca-bd-dom"/>
</dbReference>
<dbReference type="Pfam" id="PF10591">
    <property type="entry name" value="SPARC_Ca_bdg"/>
    <property type="match status" value="1"/>
</dbReference>
<reference evidence="8 9" key="1">
    <citation type="journal article" date="2007" name="Science">
        <title>Sea anemone genome reveals ancestral eumetazoan gene repertoire and genomic organization.</title>
        <authorList>
            <person name="Putnam N.H."/>
            <person name="Srivastava M."/>
            <person name="Hellsten U."/>
            <person name="Dirks B."/>
            <person name="Chapman J."/>
            <person name="Salamov A."/>
            <person name="Terry A."/>
            <person name="Shapiro H."/>
            <person name="Lindquist E."/>
            <person name="Kapitonov V.V."/>
            <person name="Jurka J."/>
            <person name="Genikhovich G."/>
            <person name="Grigoriev I.V."/>
            <person name="Lucas S.M."/>
            <person name="Steele R.E."/>
            <person name="Finnerty J.R."/>
            <person name="Technau U."/>
            <person name="Martindale M.Q."/>
            <person name="Rokhsar D.S."/>
        </authorList>
    </citation>
    <scope>NUCLEOTIDE SEQUENCE [LARGE SCALE GENOMIC DNA]</scope>
    <source>
        <strain evidence="9">CH2 X CH6</strain>
    </source>
</reference>
<dbReference type="GO" id="GO:0050840">
    <property type="term" value="F:extracellular matrix binding"/>
    <property type="evidence" value="ECO:0000318"/>
    <property type="project" value="GO_Central"/>
</dbReference>
<keyword evidence="4" id="KW-0106">Calcium</keyword>
<dbReference type="Gene3D" id="3.30.60.30">
    <property type="match status" value="1"/>
</dbReference>
<evidence type="ECO:0000256" key="2">
    <source>
        <dbReference type="ARBA" id="ARBA00022525"/>
    </source>
</evidence>
<feature type="domain" description="Kazal-like" evidence="7">
    <location>
        <begin position="33"/>
        <end position="87"/>
    </location>
</feature>
<dbReference type="AlphaFoldDB" id="A7RG72"/>
<dbReference type="eggNOG" id="ENOG502SB0R">
    <property type="taxonomic scope" value="Eukaryota"/>
</dbReference>
<dbReference type="EMBL" id="DS469509">
    <property type="protein sequence ID" value="EDO49478.1"/>
    <property type="molecule type" value="Genomic_DNA"/>
</dbReference>
<dbReference type="PhylomeDB" id="A7RG72"/>
<evidence type="ECO:0000313" key="8">
    <source>
        <dbReference type="EMBL" id="EDO49478.1"/>
    </source>
</evidence>
<dbReference type="OMA" id="FNSACEM"/>
<name>A7RG72_NEMVE</name>
<dbReference type="PROSITE" id="PS51465">
    <property type="entry name" value="KAZAL_2"/>
    <property type="match status" value="1"/>
</dbReference>
<dbReference type="PANTHER" id="PTHR13866:SF14">
    <property type="entry name" value="BM-40"/>
    <property type="match status" value="1"/>
</dbReference>
<dbReference type="PROSITE" id="PS00018">
    <property type="entry name" value="EF_HAND_1"/>
    <property type="match status" value="1"/>
</dbReference>